<keyword evidence="1" id="KW-1133">Transmembrane helix</keyword>
<dbReference type="RefSeq" id="WP_071344025.1">
    <property type="nucleotide sequence ID" value="NZ_CP017839.1"/>
</dbReference>
<accession>A0ABC8AUK8</accession>
<evidence type="ECO:0000256" key="1">
    <source>
        <dbReference type="SAM" id="Phobius"/>
    </source>
</evidence>
<evidence type="ECO:0008006" key="4">
    <source>
        <dbReference type="Google" id="ProtNLM"/>
    </source>
</evidence>
<dbReference type="Proteomes" id="UP000180166">
    <property type="component" value="Chromosome"/>
</dbReference>
<name>A0ABC8AUK8_9NOCA</name>
<dbReference type="NCBIfam" id="NF041646">
    <property type="entry name" value="VC0807_fam"/>
    <property type="match status" value="1"/>
</dbReference>
<reference evidence="2 3" key="1">
    <citation type="submission" date="2016-10" db="EMBL/GenBank/DDBJ databases">
        <title>Genome sequence of Nocardia seriolae strain EM150506, isolated from Anguila japonica.</title>
        <authorList>
            <person name="Han H.-J."/>
        </authorList>
    </citation>
    <scope>NUCLEOTIDE SEQUENCE [LARGE SCALE GENOMIC DNA]</scope>
    <source>
        <strain evidence="2 3">EM150506</strain>
    </source>
</reference>
<protein>
    <recommendedName>
        <fullName evidence="4">DUF3159 domain-containing protein</fullName>
    </recommendedName>
</protein>
<feature type="transmembrane region" description="Helical" evidence="1">
    <location>
        <begin position="41"/>
        <end position="60"/>
    </location>
</feature>
<evidence type="ECO:0000313" key="3">
    <source>
        <dbReference type="Proteomes" id="UP000180166"/>
    </source>
</evidence>
<feature type="transmembrane region" description="Helical" evidence="1">
    <location>
        <begin position="188"/>
        <end position="206"/>
    </location>
</feature>
<sequence length="212" mass="23499">MAHHTTPADTLRRHVARQVILELLLPIGAYYGLRAAGVDPWVALVAPALLTLPFLVYDALRRRRVDAVALFTLTMLAVGTVVSLVTGDPRTLLVRDSWLFAAIGLWILATLFTSHPMMRGMARTIVTVKIGEAGYREWDARWDSDSRFRYHLRVLTAVWGIGFTLDAVIRISLAYSLPLDAVPLATTLQWPAVLAALIGFHAVYVTRNGLKV</sequence>
<keyword evidence="1" id="KW-0812">Transmembrane</keyword>
<evidence type="ECO:0000313" key="2">
    <source>
        <dbReference type="EMBL" id="APA97869.1"/>
    </source>
</evidence>
<feature type="transmembrane region" description="Helical" evidence="1">
    <location>
        <begin position="97"/>
        <end position="114"/>
    </location>
</feature>
<keyword evidence="1" id="KW-0472">Membrane</keyword>
<dbReference type="AlphaFoldDB" id="A0ABC8AUK8"/>
<organism evidence="2 3">
    <name type="scientific">Nocardia seriolae</name>
    <dbReference type="NCBI Taxonomy" id="37332"/>
    <lineage>
        <taxon>Bacteria</taxon>
        <taxon>Bacillati</taxon>
        <taxon>Actinomycetota</taxon>
        <taxon>Actinomycetes</taxon>
        <taxon>Mycobacteriales</taxon>
        <taxon>Nocardiaceae</taxon>
        <taxon>Nocardia</taxon>
    </lineage>
</organism>
<gene>
    <name evidence="2" type="ORF">NS506_03820</name>
</gene>
<dbReference type="KEGG" id="nsr:NS506_03820"/>
<feature type="transmembrane region" description="Helical" evidence="1">
    <location>
        <begin position="67"/>
        <end position="85"/>
    </location>
</feature>
<proteinExistence type="predicted"/>
<dbReference type="EMBL" id="CP017839">
    <property type="protein sequence ID" value="APA97869.1"/>
    <property type="molecule type" value="Genomic_DNA"/>
</dbReference>
<feature type="transmembrane region" description="Helical" evidence="1">
    <location>
        <begin position="154"/>
        <end position="176"/>
    </location>
</feature>